<sequence length="272" mass="31172">MPKKPPEHNDKPKTSSKSRKRILFIIFFCITFSLAATIFALGTRKFYWWYQTTRPLKRQNDVLFYTIEFLVISIPICAYPGMLVATVYYWRKKSKYGEFQIQMRRNRDGRGYWIDPSDVEDKKKEGEASKVNKEITRMAAQRGVEVLKEKRTIKFQDELPLPAKMRRSILSTFSGTTVAAAAPQIESSITTPKYSSVNPYGWFPNAEEPAAPQRQFGRSDSVKTCEDSPVVKKGVTDIWLNNFGKKASGEKTVGRNTWDEDVEMGTLGKKPL</sequence>
<keyword evidence="1" id="KW-0812">Transmembrane</keyword>
<protein>
    <submittedName>
        <fullName evidence="2">Uncharacterized protein</fullName>
    </submittedName>
</protein>
<proteinExistence type="predicted"/>
<evidence type="ECO:0000313" key="3">
    <source>
        <dbReference type="Proteomes" id="UP000663193"/>
    </source>
</evidence>
<gene>
    <name evidence="2" type="ORF">JI435_137920</name>
</gene>
<dbReference type="VEuPathDB" id="FungiDB:JI435_137920"/>
<dbReference type="OrthoDB" id="3692492at2759"/>
<dbReference type="KEGG" id="pno:SNOG_13792"/>
<name>A0A7U2I6V0_PHANO</name>
<evidence type="ECO:0000313" key="2">
    <source>
        <dbReference type="EMBL" id="QRD03934.1"/>
    </source>
</evidence>
<keyword evidence="1" id="KW-1133">Transmembrane helix</keyword>
<evidence type="ECO:0000256" key="1">
    <source>
        <dbReference type="SAM" id="Phobius"/>
    </source>
</evidence>
<keyword evidence="3" id="KW-1185">Reference proteome</keyword>
<dbReference type="AlphaFoldDB" id="A0A7U2I6V0"/>
<accession>A0A7U2I6V0</accession>
<feature type="transmembrane region" description="Helical" evidence="1">
    <location>
        <begin position="62"/>
        <end position="90"/>
    </location>
</feature>
<dbReference type="EMBL" id="CP069038">
    <property type="protein sequence ID" value="QRD03934.1"/>
    <property type="molecule type" value="Genomic_DNA"/>
</dbReference>
<dbReference type="Proteomes" id="UP000663193">
    <property type="component" value="Chromosome 16"/>
</dbReference>
<organism evidence="2 3">
    <name type="scientific">Phaeosphaeria nodorum (strain SN15 / ATCC MYA-4574 / FGSC 10173)</name>
    <name type="common">Glume blotch fungus</name>
    <name type="synonym">Parastagonospora nodorum</name>
    <dbReference type="NCBI Taxonomy" id="321614"/>
    <lineage>
        <taxon>Eukaryota</taxon>
        <taxon>Fungi</taxon>
        <taxon>Dikarya</taxon>
        <taxon>Ascomycota</taxon>
        <taxon>Pezizomycotina</taxon>
        <taxon>Dothideomycetes</taxon>
        <taxon>Pleosporomycetidae</taxon>
        <taxon>Pleosporales</taxon>
        <taxon>Pleosporineae</taxon>
        <taxon>Phaeosphaeriaceae</taxon>
        <taxon>Parastagonospora</taxon>
    </lineage>
</organism>
<reference evidence="3" key="1">
    <citation type="journal article" date="2021" name="BMC Genomics">
        <title>Chromosome-level genome assembly and manually-curated proteome of model necrotroph Parastagonospora nodorum Sn15 reveals a genome-wide trove of candidate effector homologs, and redundancy of virulence-related functions within an accessory chromosome.</title>
        <authorList>
            <person name="Bertazzoni S."/>
            <person name="Jones D.A.B."/>
            <person name="Phan H.T."/>
            <person name="Tan K.-C."/>
            <person name="Hane J.K."/>
        </authorList>
    </citation>
    <scope>NUCLEOTIDE SEQUENCE [LARGE SCALE GENOMIC DNA]</scope>
    <source>
        <strain evidence="3">SN15 / ATCC MYA-4574 / FGSC 10173)</strain>
    </source>
</reference>
<keyword evidence="1" id="KW-0472">Membrane</keyword>
<feature type="transmembrane region" description="Helical" evidence="1">
    <location>
        <begin position="21"/>
        <end position="42"/>
    </location>
</feature>
<dbReference type="RefSeq" id="XP_001803995.1">
    <property type="nucleotide sequence ID" value="XM_001803943.1"/>
</dbReference>